<dbReference type="Gene3D" id="3.40.50.300">
    <property type="entry name" value="P-loop containing nucleotide triphosphate hydrolases"/>
    <property type="match status" value="1"/>
</dbReference>
<evidence type="ECO:0000313" key="3">
    <source>
        <dbReference type="Proteomes" id="UP001626593"/>
    </source>
</evidence>
<dbReference type="GO" id="GO:0005524">
    <property type="term" value="F:ATP binding"/>
    <property type="evidence" value="ECO:0007669"/>
    <property type="project" value="UniProtKB-KW"/>
</dbReference>
<dbReference type="InterPro" id="IPR003959">
    <property type="entry name" value="ATPase_AAA_core"/>
</dbReference>
<dbReference type="SMART" id="SM00382">
    <property type="entry name" value="AAA"/>
    <property type="match status" value="1"/>
</dbReference>
<dbReference type="InterPro" id="IPR050168">
    <property type="entry name" value="AAA_ATPase_domain"/>
</dbReference>
<dbReference type="RefSeq" id="WP_407280854.1">
    <property type="nucleotide sequence ID" value="NZ_CP141259.1"/>
</dbReference>
<protein>
    <submittedName>
        <fullName evidence="2">ATP-binding protein</fullName>
    </submittedName>
</protein>
<keyword evidence="3" id="KW-1185">Reference proteome</keyword>
<dbReference type="Proteomes" id="UP001626593">
    <property type="component" value="Chromosome"/>
</dbReference>
<organism evidence="2 3">
    <name type="scientific">Aromatoleum evansii</name>
    <name type="common">Azoarcus evansii</name>
    <dbReference type="NCBI Taxonomy" id="59406"/>
    <lineage>
        <taxon>Bacteria</taxon>
        <taxon>Pseudomonadati</taxon>
        <taxon>Pseudomonadota</taxon>
        <taxon>Betaproteobacteria</taxon>
        <taxon>Rhodocyclales</taxon>
        <taxon>Rhodocyclaceae</taxon>
        <taxon>Aromatoleum</taxon>
    </lineage>
</organism>
<dbReference type="PANTHER" id="PTHR23077">
    <property type="entry name" value="AAA-FAMILY ATPASE"/>
    <property type="match status" value="1"/>
</dbReference>
<gene>
    <name evidence="2" type="ORF">U5817_11485</name>
</gene>
<dbReference type="CDD" id="cd19481">
    <property type="entry name" value="RecA-like_protease"/>
    <property type="match status" value="1"/>
</dbReference>
<name>A0ABZ1AWZ6_AROEV</name>
<dbReference type="InterPro" id="IPR003593">
    <property type="entry name" value="AAA+_ATPase"/>
</dbReference>
<sequence length="306" mass="33918">MAAHEAKQGHGKLAEELRELIDAAKQRRAEAVPGRGAVPIARPKGELASLLHVSYPARKLADMVLAQEVAEALQQVLKEQRHQGKLRSHGLQPRRKLLLVGPSGTGKTMTAAALAGELSIPLFVVRLDALITKFMGETAAKLRQVFDAVSETRGVYFFDEFDAIGSQRGLANDVGEIRRILNSFLLMIEQDESNSVIVAATNHPDILDQALFRRFDDVIEYHVPTDSEAKDLLRNRLSRYMAKTTDWGSLAIAAQGLSHADITRAMEDAIKESVMHDRETVSGQELLGLLQQRQVMRQRALQTNKE</sequence>
<keyword evidence="2" id="KW-0547">Nucleotide-binding</keyword>
<proteinExistence type="predicted"/>
<dbReference type="EMBL" id="CP141259">
    <property type="protein sequence ID" value="WRL48643.1"/>
    <property type="molecule type" value="Genomic_DNA"/>
</dbReference>
<dbReference type="PANTHER" id="PTHR23077:SF198">
    <property type="entry name" value="ATP-DEPENDENT ZINC METALLOPROTEASE FTSH"/>
    <property type="match status" value="1"/>
</dbReference>
<keyword evidence="2" id="KW-0067">ATP-binding</keyword>
<feature type="domain" description="AAA+ ATPase" evidence="1">
    <location>
        <begin position="93"/>
        <end position="225"/>
    </location>
</feature>
<dbReference type="InterPro" id="IPR027417">
    <property type="entry name" value="P-loop_NTPase"/>
</dbReference>
<reference evidence="2 3" key="1">
    <citation type="submission" date="2023-12" db="EMBL/GenBank/DDBJ databases">
        <title>A. evansii MAY27, complete genome.</title>
        <authorList>
            <person name="Wang Y."/>
        </authorList>
    </citation>
    <scope>NUCLEOTIDE SEQUENCE [LARGE SCALE GENOMIC DNA]</scope>
    <source>
        <strain evidence="2 3">MAY27</strain>
    </source>
</reference>
<accession>A0ABZ1AWZ6</accession>
<evidence type="ECO:0000259" key="1">
    <source>
        <dbReference type="SMART" id="SM00382"/>
    </source>
</evidence>
<dbReference type="SUPFAM" id="SSF52540">
    <property type="entry name" value="P-loop containing nucleoside triphosphate hydrolases"/>
    <property type="match status" value="1"/>
</dbReference>
<dbReference type="Pfam" id="PF00004">
    <property type="entry name" value="AAA"/>
    <property type="match status" value="1"/>
</dbReference>
<evidence type="ECO:0000313" key="2">
    <source>
        <dbReference type="EMBL" id="WRL48643.1"/>
    </source>
</evidence>